<keyword evidence="4 7" id="KW-1133">Transmembrane helix</keyword>
<dbReference type="PANTHER" id="PTHR46140">
    <property type="entry name" value="VACUOLAR TRANSPORTER CHAPERONE 1-RELATED"/>
    <property type="match status" value="1"/>
</dbReference>
<feature type="compositionally biased region" description="Low complexity" evidence="6">
    <location>
        <begin position="202"/>
        <end position="214"/>
    </location>
</feature>
<evidence type="ECO:0000256" key="6">
    <source>
        <dbReference type="SAM" id="MobiDB-lite"/>
    </source>
</evidence>
<evidence type="ECO:0000256" key="1">
    <source>
        <dbReference type="ARBA" id="ARBA00004128"/>
    </source>
</evidence>
<keyword evidence="3 7" id="KW-0812">Transmembrane</keyword>
<feature type="transmembrane region" description="Helical" evidence="7">
    <location>
        <begin position="394"/>
        <end position="418"/>
    </location>
</feature>
<proteinExistence type="predicted"/>
<gene>
    <name evidence="9" type="ORF">SODALDRAFT_273124</name>
</gene>
<dbReference type="CDD" id="cd14474">
    <property type="entry name" value="SPX_YDR089W"/>
    <property type="match status" value="1"/>
</dbReference>
<name>A0A3N2Q3Q5_SODAK</name>
<evidence type="ECO:0000256" key="4">
    <source>
        <dbReference type="ARBA" id="ARBA00022989"/>
    </source>
</evidence>
<dbReference type="InterPro" id="IPR051572">
    <property type="entry name" value="VTC_Complex_Subunit"/>
</dbReference>
<sequence>MKFGEKLEQESVPEWSLYNVDYNSLKHEIKVHTSRHQATAVTIPGQRDSPLEKFEEKLYLELCNQHDRVDLFVNSKAGEISRRLDSVSGQIQRLVARCNRHGTSGITLKRQRRLAKYERELLRCEEDILAVSRFINAQVTAFRKITKKYRKWTGSATLGSRFRQNVLSNPKSFTRRDLTPLQRRYDDILATMRNATSHLSEPSSPSCVSPQLSSRQSPQWQGDAETQDEDRRPNFGALPEPDHAPQQPAPTHYWNEYDDGSDAEQGAEGEEYAIYINPDADEGIPGLRSVRKILQRPLMMANLWFSRRHRDDGAAEPARGSLLPHRRYQDEDDSSDDNRGPRRGYGGISPFGAEADDEEYATSEDNLPLFGYNGYYAALPSLNDQRAARYRERALAWGTLGSFAASFVLLAVAGVLIATGRHRLRVEVDAGVTVGAVASLFCACLALGMALYRNDRLGLVYQFAVWIGFTTACVLNGTLLVLVVSN</sequence>
<dbReference type="RefSeq" id="XP_028469207.1">
    <property type="nucleotide sequence ID" value="XM_028607879.1"/>
</dbReference>
<organism evidence="9 10">
    <name type="scientific">Sodiomyces alkalinus (strain CBS 110278 / VKM F-3762 / F11)</name>
    <name type="common">Alkaliphilic filamentous fungus</name>
    <dbReference type="NCBI Taxonomy" id="1314773"/>
    <lineage>
        <taxon>Eukaryota</taxon>
        <taxon>Fungi</taxon>
        <taxon>Dikarya</taxon>
        <taxon>Ascomycota</taxon>
        <taxon>Pezizomycotina</taxon>
        <taxon>Sordariomycetes</taxon>
        <taxon>Hypocreomycetidae</taxon>
        <taxon>Glomerellales</taxon>
        <taxon>Plectosphaerellaceae</taxon>
        <taxon>Sodiomyces</taxon>
    </lineage>
</organism>
<keyword evidence="5 7" id="KW-0472">Membrane</keyword>
<feature type="region of interest" description="Disordered" evidence="6">
    <location>
        <begin position="196"/>
        <end position="264"/>
    </location>
</feature>
<dbReference type="EMBL" id="ML119052">
    <property type="protein sequence ID" value="ROT41401.1"/>
    <property type="molecule type" value="Genomic_DNA"/>
</dbReference>
<protein>
    <recommendedName>
        <fullName evidence="8">SPX domain-containing protein</fullName>
    </recommendedName>
</protein>
<feature type="transmembrane region" description="Helical" evidence="7">
    <location>
        <begin position="463"/>
        <end position="484"/>
    </location>
</feature>
<accession>A0A3N2Q3Q5</accession>
<dbReference type="STRING" id="1314773.A0A3N2Q3Q5"/>
<dbReference type="AlphaFoldDB" id="A0A3N2Q3Q5"/>
<reference evidence="9 10" key="1">
    <citation type="journal article" date="2018" name="Mol. Ecol.">
        <title>The obligate alkalophilic soda-lake fungus Sodiomyces alkalinus has shifted to a protein diet.</title>
        <authorList>
            <person name="Grum-Grzhimaylo A.A."/>
            <person name="Falkoski D.L."/>
            <person name="van den Heuvel J."/>
            <person name="Valero-Jimenez C.A."/>
            <person name="Min B."/>
            <person name="Choi I.G."/>
            <person name="Lipzen A."/>
            <person name="Daum C.G."/>
            <person name="Aanen D.K."/>
            <person name="Tsang A."/>
            <person name="Henrissat B."/>
            <person name="Bilanenko E.N."/>
            <person name="de Vries R.P."/>
            <person name="van Kan J.A.L."/>
            <person name="Grigoriev I.V."/>
            <person name="Debets A.J.M."/>
        </authorList>
    </citation>
    <scope>NUCLEOTIDE SEQUENCE [LARGE SCALE GENOMIC DNA]</scope>
    <source>
        <strain evidence="9 10">F11</strain>
    </source>
</reference>
<feature type="transmembrane region" description="Helical" evidence="7">
    <location>
        <begin position="430"/>
        <end position="451"/>
    </location>
</feature>
<dbReference type="OrthoDB" id="5588846at2759"/>
<dbReference type="PROSITE" id="PS51382">
    <property type="entry name" value="SPX"/>
    <property type="match status" value="1"/>
</dbReference>
<dbReference type="PANTHER" id="PTHR46140:SF1">
    <property type="entry name" value="VACUOLAR TRANSPORTER CHAPERONE COMPLEX SUBUNIT 4-RELATED"/>
    <property type="match status" value="1"/>
</dbReference>
<comment type="subcellular location">
    <subcellularLocation>
        <location evidence="1">Vacuole membrane</location>
        <topology evidence="1">Multi-pass membrane protein</topology>
    </subcellularLocation>
</comment>
<keyword evidence="2" id="KW-0926">Vacuole</keyword>
<evidence type="ECO:0000256" key="2">
    <source>
        <dbReference type="ARBA" id="ARBA00022554"/>
    </source>
</evidence>
<keyword evidence="10" id="KW-1185">Reference proteome</keyword>
<dbReference type="InterPro" id="IPR004331">
    <property type="entry name" value="SPX_dom"/>
</dbReference>
<dbReference type="Proteomes" id="UP000272025">
    <property type="component" value="Unassembled WGS sequence"/>
</dbReference>
<feature type="region of interest" description="Disordered" evidence="6">
    <location>
        <begin position="311"/>
        <end position="353"/>
    </location>
</feature>
<feature type="domain" description="SPX" evidence="8">
    <location>
        <begin position="1"/>
        <end position="163"/>
    </location>
</feature>
<evidence type="ECO:0000256" key="7">
    <source>
        <dbReference type="SAM" id="Phobius"/>
    </source>
</evidence>
<dbReference type="GO" id="GO:0005774">
    <property type="term" value="C:vacuolar membrane"/>
    <property type="evidence" value="ECO:0007669"/>
    <property type="project" value="UniProtKB-SubCell"/>
</dbReference>
<evidence type="ECO:0000313" key="10">
    <source>
        <dbReference type="Proteomes" id="UP000272025"/>
    </source>
</evidence>
<evidence type="ECO:0000313" key="9">
    <source>
        <dbReference type="EMBL" id="ROT41401.1"/>
    </source>
</evidence>
<evidence type="ECO:0000259" key="8">
    <source>
        <dbReference type="PROSITE" id="PS51382"/>
    </source>
</evidence>
<evidence type="ECO:0000256" key="5">
    <source>
        <dbReference type="ARBA" id="ARBA00023136"/>
    </source>
</evidence>
<evidence type="ECO:0000256" key="3">
    <source>
        <dbReference type="ARBA" id="ARBA00022692"/>
    </source>
</evidence>
<dbReference type="GeneID" id="39576357"/>
<dbReference type="GO" id="GO:0006799">
    <property type="term" value="P:polyphosphate biosynthetic process"/>
    <property type="evidence" value="ECO:0007669"/>
    <property type="project" value="UniProtKB-ARBA"/>
</dbReference>
<dbReference type="Pfam" id="PF03105">
    <property type="entry name" value="SPX"/>
    <property type="match status" value="1"/>
</dbReference>